<accession>A0A484F5K7</accession>
<dbReference type="InterPro" id="IPR037185">
    <property type="entry name" value="EmrE-like"/>
</dbReference>
<comment type="caution">
    <text evidence="8">The sequence shown here is derived from an EMBL/GenBank/DDBJ whole genome shotgun (WGS) entry which is preliminary data.</text>
</comment>
<feature type="transmembrane region" description="Helical" evidence="6">
    <location>
        <begin position="239"/>
        <end position="259"/>
    </location>
</feature>
<evidence type="ECO:0000256" key="3">
    <source>
        <dbReference type="ARBA" id="ARBA00022692"/>
    </source>
</evidence>
<dbReference type="PANTHER" id="PTHR42920:SF5">
    <property type="entry name" value="EAMA DOMAIN-CONTAINING PROTEIN"/>
    <property type="match status" value="1"/>
</dbReference>
<evidence type="ECO:0000313" key="8">
    <source>
        <dbReference type="EMBL" id="TDQ69529.1"/>
    </source>
</evidence>
<dbReference type="RefSeq" id="WP_166627401.1">
    <property type="nucleotide sequence ID" value="NZ_JAHDUW010000002.1"/>
</dbReference>
<evidence type="ECO:0000256" key="1">
    <source>
        <dbReference type="ARBA" id="ARBA00004651"/>
    </source>
</evidence>
<evidence type="ECO:0000256" key="6">
    <source>
        <dbReference type="SAM" id="Phobius"/>
    </source>
</evidence>
<keyword evidence="3 6" id="KW-0812">Transmembrane</keyword>
<evidence type="ECO:0000256" key="2">
    <source>
        <dbReference type="ARBA" id="ARBA00022475"/>
    </source>
</evidence>
<keyword evidence="4 6" id="KW-1133">Transmembrane helix</keyword>
<dbReference type="Proteomes" id="UP000294855">
    <property type="component" value="Unassembled WGS sequence"/>
</dbReference>
<feature type="transmembrane region" description="Helical" evidence="6">
    <location>
        <begin position="122"/>
        <end position="139"/>
    </location>
</feature>
<proteinExistence type="predicted"/>
<feature type="transmembrane region" description="Helical" evidence="6">
    <location>
        <begin position="211"/>
        <end position="232"/>
    </location>
</feature>
<reference evidence="8 9" key="1">
    <citation type="submission" date="2019-03" db="EMBL/GenBank/DDBJ databases">
        <title>Genomic Encyclopedia of Type Strains, Phase IV (KMG-IV): sequencing the most valuable type-strain genomes for metagenomic binning, comparative biology and taxonomic classification.</title>
        <authorList>
            <person name="Goeker M."/>
        </authorList>
    </citation>
    <scope>NUCLEOTIDE SEQUENCE [LARGE SCALE GENOMIC DNA]</scope>
    <source>
        <strain evidence="8 9">DSM 13328</strain>
    </source>
</reference>
<dbReference type="GO" id="GO:0005886">
    <property type="term" value="C:plasma membrane"/>
    <property type="evidence" value="ECO:0007669"/>
    <property type="project" value="UniProtKB-SubCell"/>
</dbReference>
<keyword evidence="9" id="KW-1185">Reference proteome</keyword>
<feature type="domain" description="EamA" evidence="7">
    <location>
        <begin position="147"/>
        <end position="282"/>
    </location>
</feature>
<feature type="domain" description="EamA" evidence="7">
    <location>
        <begin position="8"/>
        <end position="138"/>
    </location>
</feature>
<evidence type="ECO:0000256" key="5">
    <source>
        <dbReference type="ARBA" id="ARBA00023136"/>
    </source>
</evidence>
<dbReference type="OrthoDB" id="17861at2157"/>
<dbReference type="AlphaFoldDB" id="A0A484F5K7"/>
<feature type="transmembrane region" description="Helical" evidence="6">
    <location>
        <begin position="37"/>
        <end position="56"/>
    </location>
</feature>
<dbReference type="InterPro" id="IPR000620">
    <property type="entry name" value="EamA_dom"/>
</dbReference>
<sequence length="298" mass="32264">MTLTPMKKANLLLLLVVFVWGLSYLFTKSGLQTLPPFTFLALRFGLGFIVAALVFIKHFSKINKKTLIGGSILGLFLFLTLACVYFGLQYTTISNAGFLGSLTVIFVPILSSIVYRKLPEKKIIIGSITATVGIALLTLESRTGFGIGDFICILAAVAYASHILIAKRLTNNKEIDALNLGIVQLGFTALYGTICAFLLETPHLPATESAWTAVLFLALFCTAFGFVGQVVAQKYTTPAHVGLIFALEPVFASAFAYLFASEELLPIQIVGAAIVFISVLYVETDIKELRGKSKSEAE</sequence>
<dbReference type="EMBL" id="SNYS01000007">
    <property type="protein sequence ID" value="TDQ69529.1"/>
    <property type="molecule type" value="Genomic_DNA"/>
</dbReference>
<dbReference type="PANTHER" id="PTHR42920">
    <property type="entry name" value="OS03G0707200 PROTEIN-RELATED"/>
    <property type="match status" value="1"/>
</dbReference>
<protein>
    <submittedName>
        <fullName evidence="8">Drug/metabolite transporter (DMT)-like permease</fullName>
    </submittedName>
</protein>
<evidence type="ECO:0000256" key="4">
    <source>
        <dbReference type="ARBA" id="ARBA00022989"/>
    </source>
</evidence>
<dbReference type="SUPFAM" id="SSF103481">
    <property type="entry name" value="Multidrug resistance efflux transporter EmrE"/>
    <property type="match status" value="2"/>
</dbReference>
<feature type="transmembrane region" description="Helical" evidence="6">
    <location>
        <begin position="68"/>
        <end position="90"/>
    </location>
</feature>
<gene>
    <name evidence="8" type="ORF">C7391_0863</name>
</gene>
<keyword evidence="5 6" id="KW-0472">Membrane</keyword>
<comment type="subcellular location">
    <subcellularLocation>
        <location evidence="1">Cell membrane</location>
        <topology evidence="1">Multi-pass membrane protein</topology>
    </subcellularLocation>
</comment>
<feature type="transmembrane region" description="Helical" evidence="6">
    <location>
        <begin position="177"/>
        <end position="199"/>
    </location>
</feature>
<feature type="transmembrane region" description="Helical" evidence="6">
    <location>
        <begin position="96"/>
        <end position="115"/>
    </location>
</feature>
<feature type="transmembrane region" description="Helical" evidence="6">
    <location>
        <begin position="145"/>
        <end position="165"/>
    </location>
</feature>
<evidence type="ECO:0000313" key="9">
    <source>
        <dbReference type="Proteomes" id="UP000294855"/>
    </source>
</evidence>
<name>A0A484F5K7_9EURY</name>
<organism evidence="8 9">
    <name type="scientific">Methanimicrococcus blatticola</name>
    <dbReference type="NCBI Taxonomy" id="91560"/>
    <lineage>
        <taxon>Archaea</taxon>
        <taxon>Methanobacteriati</taxon>
        <taxon>Methanobacteriota</taxon>
        <taxon>Stenosarchaea group</taxon>
        <taxon>Methanomicrobia</taxon>
        <taxon>Methanosarcinales</taxon>
        <taxon>Methanosarcinaceae</taxon>
        <taxon>Methanimicrococcus</taxon>
    </lineage>
</organism>
<dbReference type="InterPro" id="IPR051258">
    <property type="entry name" value="Diverse_Substrate_Transporter"/>
</dbReference>
<dbReference type="Pfam" id="PF00892">
    <property type="entry name" value="EamA"/>
    <property type="match status" value="2"/>
</dbReference>
<keyword evidence="2" id="KW-1003">Cell membrane</keyword>
<evidence type="ECO:0000259" key="7">
    <source>
        <dbReference type="Pfam" id="PF00892"/>
    </source>
</evidence>
<feature type="transmembrane region" description="Helical" evidence="6">
    <location>
        <begin position="265"/>
        <end position="282"/>
    </location>
</feature>